<dbReference type="GO" id="GO:0008270">
    <property type="term" value="F:zinc ion binding"/>
    <property type="evidence" value="ECO:0007669"/>
    <property type="project" value="InterPro"/>
</dbReference>
<evidence type="ECO:0000313" key="5">
    <source>
        <dbReference type="Proteomes" id="UP000236161"/>
    </source>
</evidence>
<dbReference type="OrthoDB" id="521448at2759"/>
<dbReference type="InterPro" id="IPR001209">
    <property type="entry name" value="Ribosomal_uS14"/>
</dbReference>
<dbReference type="InterPro" id="IPR039744">
    <property type="entry name" value="RIbosomal_uS14_euk_arc"/>
</dbReference>
<dbReference type="InterPro" id="IPR043140">
    <property type="entry name" value="Ribosomal_uS14_sf"/>
</dbReference>
<keyword evidence="5" id="KW-1185">Reference proteome</keyword>
<dbReference type="Gene3D" id="4.10.830.10">
    <property type="entry name" value="30s Ribosomal Protein S14, Chain N"/>
    <property type="match status" value="1"/>
</dbReference>
<dbReference type="AlphaFoldDB" id="A0A2I0A2N1"/>
<evidence type="ECO:0000313" key="4">
    <source>
        <dbReference type="EMBL" id="PKA49787.1"/>
    </source>
</evidence>
<sequence length="56" mass="6406">MGHSNVWNSHPKNYGLGSRACRVCGNSHGLIRKYGLMCCRQCFRSNAKEIGFIKYR</sequence>
<gene>
    <name evidence="4" type="primary">RPS29</name>
    <name evidence="4" type="ORF">AXF42_Ash004329</name>
</gene>
<keyword evidence="3" id="KW-0687">Ribonucleoprotein</keyword>
<comment type="similarity">
    <text evidence="1">Belongs to the universal ribosomal protein uS14 family.</text>
</comment>
<organism evidence="4 5">
    <name type="scientific">Apostasia shenzhenica</name>
    <dbReference type="NCBI Taxonomy" id="1088818"/>
    <lineage>
        <taxon>Eukaryota</taxon>
        <taxon>Viridiplantae</taxon>
        <taxon>Streptophyta</taxon>
        <taxon>Embryophyta</taxon>
        <taxon>Tracheophyta</taxon>
        <taxon>Spermatophyta</taxon>
        <taxon>Magnoliopsida</taxon>
        <taxon>Liliopsida</taxon>
        <taxon>Asparagales</taxon>
        <taxon>Orchidaceae</taxon>
        <taxon>Apostasioideae</taxon>
        <taxon>Apostasia</taxon>
    </lineage>
</organism>
<dbReference type="PANTHER" id="PTHR12010">
    <property type="entry name" value="40S RIBOSOMAL PROTEIN S29"/>
    <property type="match status" value="1"/>
</dbReference>
<dbReference type="Pfam" id="PF00253">
    <property type="entry name" value="Ribosomal_S14"/>
    <property type="match status" value="1"/>
</dbReference>
<dbReference type="GO" id="GO:0022627">
    <property type="term" value="C:cytosolic small ribosomal subunit"/>
    <property type="evidence" value="ECO:0007669"/>
    <property type="project" value="TreeGrafter"/>
</dbReference>
<dbReference type="Proteomes" id="UP000236161">
    <property type="component" value="Unassembled WGS sequence"/>
</dbReference>
<dbReference type="GO" id="GO:0003735">
    <property type="term" value="F:structural constituent of ribosome"/>
    <property type="evidence" value="ECO:0007669"/>
    <property type="project" value="InterPro"/>
</dbReference>
<dbReference type="PANTHER" id="PTHR12010:SF2">
    <property type="entry name" value="40S RIBOSOMAL PROTEIN S29"/>
    <property type="match status" value="1"/>
</dbReference>
<protein>
    <submittedName>
        <fullName evidence="4">40S ribosomal protein S29</fullName>
    </submittedName>
</protein>
<dbReference type="STRING" id="1088818.A0A2I0A2N1"/>
<reference evidence="4 5" key="1">
    <citation type="journal article" date="2017" name="Nature">
        <title>The Apostasia genome and the evolution of orchids.</title>
        <authorList>
            <person name="Zhang G.Q."/>
            <person name="Liu K.W."/>
            <person name="Li Z."/>
            <person name="Lohaus R."/>
            <person name="Hsiao Y.Y."/>
            <person name="Niu S.C."/>
            <person name="Wang J.Y."/>
            <person name="Lin Y.C."/>
            <person name="Xu Q."/>
            <person name="Chen L.J."/>
            <person name="Yoshida K."/>
            <person name="Fujiwara S."/>
            <person name="Wang Z.W."/>
            <person name="Zhang Y.Q."/>
            <person name="Mitsuda N."/>
            <person name="Wang M."/>
            <person name="Liu G.H."/>
            <person name="Pecoraro L."/>
            <person name="Huang H.X."/>
            <person name="Xiao X.J."/>
            <person name="Lin M."/>
            <person name="Wu X.Y."/>
            <person name="Wu W.L."/>
            <person name="Chen Y.Y."/>
            <person name="Chang S.B."/>
            <person name="Sakamoto S."/>
            <person name="Ohme-Takagi M."/>
            <person name="Yagi M."/>
            <person name="Zeng S.J."/>
            <person name="Shen C.Y."/>
            <person name="Yeh C.M."/>
            <person name="Luo Y.B."/>
            <person name="Tsai W.C."/>
            <person name="Van de Peer Y."/>
            <person name="Liu Z.J."/>
        </authorList>
    </citation>
    <scope>NUCLEOTIDE SEQUENCE [LARGE SCALE GENOMIC DNA]</scope>
    <source>
        <strain evidence="5">cv. Shenzhen</strain>
        <tissue evidence="4">Stem</tissue>
    </source>
</reference>
<keyword evidence="2 4" id="KW-0689">Ribosomal protein</keyword>
<dbReference type="NCBIfam" id="NF004424">
    <property type="entry name" value="PRK05766.1"/>
    <property type="match status" value="1"/>
</dbReference>
<accession>A0A2I0A2N1</accession>
<evidence type="ECO:0000256" key="1">
    <source>
        <dbReference type="ARBA" id="ARBA00009083"/>
    </source>
</evidence>
<dbReference type="FunFam" id="4.10.830.10:FF:000002">
    <property type="entry name" value="40S ribosomal protein S29"/>
    <property type="match status" value="1"/>
</dbReference>
<proteinExistence type="inferred from homology"/>
<name>A0A2I0A2N1_9ASPA</name>
<evidence type="ECO:0000256" key="3">
    <source>
        <dbReference type="ARBA" id="ARBA00023274"/>
    </source>
</evidence>
<dbReference type="EMBL" id="KZ452037">
    <property type="protein sequence ID" value="PKA49787.1"/>
    <property type="molecule type" value="Genomic_DNA"/>
</dbReference>
<evidence type="ECO:0000256" key="2">
    <source>
        <dbReference type="ARBA" id="ARBA00022980"/>
    </source>
</evidence>
<dbReference type="GO" id="GO:0002181">
    <property type="term" value="P:cytoplasmic translation"/>
    <property type="evidence" value="ECO:0007669"/>
    <property type="project" value="TreeGrafter"/>
</dbReference>